<accession>A0ABW6D105</accession>
<dbReference type="PANTHER" id="PTHR38011:SF11">
    <property type="entry name" value="2,5-DIAMINO-6-RIBOSYLAMINO-4(3H)-PYRIMIDINONE 5'-PHOSPHATE REDUCTASE"/>
    <property type="match status" value="1"/>
</dbReference>
<evidence type="ECO:0000313" key="2">
    <source>
        <dbReference type="EMBL" id="MFD3274758.1"/>
    </source>
</evidence>
<dbReference type="Gene3D" id="3.40.430.10">
    <property type="entry name" value="Dihydrofolate Reductase, subunit A"/>
    <property type="match status" value="1"/>
</dbReference>
<protein>
    <submittedName>
        <fullName evidence="2">Dihydrofolate reductase family protein</fullName>
    </submittedName>
</protein>
<dbReference type="RefSeq" id="WP_377974251.1">
    <property type="nucleotide sequence ID" value="NZ_JBBKYA010000001.1"/>
</dbReference>
<name>A0ABW6D105_9BACT</name>
<reference evidence="2 3" key="1">
    <citation type="submission" date="2024-03" db="EMBL/GenBank/DDBJ databases">
        <title>Aquirufa genome sequencing.</title>
        <authorList>
            <person name="Pitt A."/>
            <person name="Hahn M.W."/>
        </authorList>
    </citation>
    <scope>NUCLEOTIDE SEQUENCE [LARGE SCALE GENOMIC DNA]</scope>
    <source>
        <strain evidence="2 3">PLAD-142S6K</strain>
    </source>
</reference>
<sequence>MKQHHVFIATSLDGYIADAQGGVGFLDTFPMPEGDDMGYYAFMDQVDVILMGRKSFETVLSFGVEWPYTKPVFVWSQTLNQIPAELAGKAELVRGTLAEVETLIQAKGFQHFYLDGGQVIQSFLRADKVGTLTITTIPVLIGDGVRLFGALTNPIYFRCVRSKTYANGLVQQVFERTTAEH</sequence>
<keyword evidence="3" id="KW-1185">Reference proteome</keyword>
<dbReference type="InterPro" id="IPR050765">
    <property type="entry name" value="Riboflavin_Biosynth_HTPR"/>
</dbReference>
<evidence type="ECO:0000259" key="1">
    <source>
        <dbReference type="Pfam" id="PF01872"/>
    </source>
</evidence>
<dbReference type="Proteomes" id="UP001598114">
    <property type="component" value="Unassembled WGS sequence"/>
</dbReference>
<dbReference type="EMBL" id="JBBKYA010000001">
    <property type="protein sequence ID" value="MFD3274758.1"/>
    <property type="molecule type" value="Genomic_DNA"/>
</dbReference>
<dbReference type="InterPro" id="IPR024072">
    <property type="entry name" value="DHFR-like_dom_sf"/>
</dbReference>
<evidence type="ECO:0000313" key="3">
    <source>
        <dbReference type="Proteomes" id="UP001598114"/>
    </source>
</evidence>
<dbReference type="InterPro" id="IPR002734">
    <property type="entry name" value="RibDG_C"/>
</dbReference>
<dbReference type="Pfam" id="PF01872">
    <property type="entry name" value="RibD_C"/>
    <property type="match status" value="1"/>
</dbReference>
<feature type="domain" description="Bacterial bifunctional deaminase-reductase C-terminal" evidence="1">
    <location>
        <begin position="6"/>
        <end position="170"/>
    </location>
</feature>
<comment type="caution">
    <text evidence="2">The sequence shown here is derived from an EMBL/GenBank/DDBJ whole genome shotgun (WGS) entry which is preliminary data.</text>
</comment>
<dbReference type="SUPFAM" id="SSF53597">
    <property type="entry name" value="Dihydrofolate reductase-like"/>
    <property type="match status" value="1"/>
</dbReference>
<gene>
    <name evidence="2" type="ORF">SKC38_00780</name>
</gene>
<dbReference type="PANTHER" id="PTHR38011">
    <property type="entry name" value="DIHYDROFOLATE REDUCTASE FAMILY PROTEIN (AFU_ORTHOLOGUE AFUA_8G06820)"/>
    <property type="match status" value="1"/>
</dbReference>
<organism evidence="2 3">
    <name type="scientific">Aquirufa echingensis</name>
    <dbReference type="NCBI Taxonomy" id="3096516"/>
    <lineage>
        <taxon>Bacteria</taxon>
        <taxon>Pseudomonadati</taxon>
        <taxon>Bacteroidota</taxon>
        <taxon>Cytophagia</taxon>
        <taxon>Cytophagales</taxon>
        <taxon>Flectobacillaceae</taxon>
        <taxon>Aquirufa</taxon>
    </lineage>
</organism>
<proteinExistence type="predicted"/>